<accession>A0A1F6B0V9</accession>
<reference evidence="1 2" key="1">
    <citation type="journal article" date="2016" name="Nat. Commun.">
        <title>Thousands of microbial genomes shed light on interconnected biogeochemical processes in an aquifer system.</title>
        <authorList>
            <person name="Anantharaman K."/>
            <person name="Brown C.T."/>
            <person name="Hug L.A."/>
            <person name="Sharon I."/>
            <person name="Castelle C.J."/>
            <person name="Probst A.J."/>
            <person name="Thomas B.C."/>
            <person name="Singh A."/>
            <person name="Wilkins M.J."/>
            <person name="Karaoz U."/>
            <person name="Brodie E.L."/>
            <person name="Williams K.H."/>
            <person name="Hubbard S.S."/>
            <person name="Banfield J.F."/>
        </authorList>
    </citation>
    <scope>NUCLEOTIDE SEQUENCE [LARGE SCALE GENOMIC DNA]</scope>
</reference>
<dbReference type="AlphaFoldDB" id="A0A1F6B0V9"/>
<dbReference type="EMBL" id="MFJX01000032">
    <property type="protein sequence ID" value="OGG30548.1"/>
    <property type="molecule type" value="Genomic_DNA"/>
</dbReference>
<proteinExistence type="predicted"/>
<dbReference type="Proteomes" id="UP000176450">
    <property type="component" value="Unassembled WGS sequence"/>
</dbReference>
<evidence type="ECO:0000313" key="1">
    <source>
        <dbReference type="EMBL" id="OGG30548.1"/>
    </source>
</evidence>
<comment type="caution">
    <text evidence="1">The sequence shown here is derived from an EMBL/GenBank/DDBJ whole genome shotgun (WGS) entry which is preliminary data.</text>
</comment>
<name>A0A1F6B0V9_9BACT</name>
<evidence type="ECO:0008006" key="3">
    <source>
        <dbReference type="Google" id="ProtNLM"/>
    </source>
</evidence>
<dbReference type="PANTHER" id="PTHR39217">
    <property type="match status" value="1"/>
</dbReference>
<sequence length="108" mass="12447">MTEGEYSFIFIGGIYSHTVLKLPKKDEFRSNYNGNTLTLTHPHQKLINQAKHVLSAIQTDTLYARIDGINQNGRLILMELELIEPSLFFDMYPTSSIAFARELKKRSR</sequence>
<evidence type="ECO:0000313" key="2">
    <source>
        <dbReference type="Proteomes" id="UP000176450"/>
    </source>
</evidence>
<dbReference type="InterPro" id="IPR053191">
    <property type="entry name" value="DcsG_Biosynth_Enzyme"/>
</dbReference>
<gene>
    <name evidence="1" type="ORF">A3A63_02190</name>
</gene>
<protein>
    <recommendedName>
        <fullName evidence="3">Prokaryotic glutathione synthetase ATP-binding domain-containing protein</fullName>
    </recommendedName>
</protein>
<dbReference type="PANTHER" id="PTHR39217:SF1">
    <property type="entry name" value="GLUTATHIONE SYNTHETASE"/>
    <property type="match status" value="1"/>
</dbReference>
<organism evidence="1 2">
    <name type="scientific">Candidatus Gottesmanbacteria bacterium RIFCSPLOWO2_01_FULL_46_9</name>
    <dbReference type="NCBI Taxonomy" id="1798394"/>
    <lineage>
        <taxon>Bacteria</taxon>
        <taxon>Candidatus Gottesmaniibacteriota</taxon>
    </lineage>
</organism>